<dbReference type="OMA" id="PFGFPDI"/>
<dbReference type="OrthoDB" id="68090at2759"/>
<comment type="subcellular location">
    <subcellularLocation>
        <location evidence="2">Cytoplasm</location>
    </subcellularLocation>
    <subcellularLocation>
        <location evidence="1">Endoplasmic reticulum</location>
    </subcellularLocation>
</comment>
<keyword evidence="9" id="KW-0007">Acetylation</keyword>
<dbReference type="GO" id="GO:0005783">
    <property type="term" value="C:endoplasmic reticulum"/>
    <property type="evidence" value="ECO:0007669"/>
    <property type="project" value="UniProtKB-SubCell"/>
</dbReference>
<dbReference type="STRING" id="105231.A0A1Y1HSC1"/>
<evidence type="ECO:0000256" key="3">
    <source>
        <dbReference type="ARBA" id="ARBA00006405"/>
    </source>
</evidence>
<dbReference type="GO" id="GO:0070628">
    <property type="term" value="F:proteasome binding"/>
    <property type="evidence" value="ECO:0007669"/>
    <property type="project" value="InterPro"/>
</dbReference>
<evidence type="ECO:0000256" key="5">
    <source>
        <dbReference type="ARBA" id="ARBA00022490"/>
    </source>
</evidence>
<dbReference type="GO" id="GO:0006511">
    <property type="term" value="P:ubiquitin-dependent protein catabolic process"/>
    <property type="evidence" value="ECO:0000318"/>
    <property type="project" value="GO_Central"/>
</dbReference>
<evidence type="ECO:0000256" key="4">
    <source>
        <dbReference type="ARBA" id="ARBA00022481"/>
    </source>
</evidence>
<keyword evidence="6" id="KW-0597">Phosphoprotein</keyword>
<proteinExistence type="inferred from homology"/>
<evidence type="ECO:0000259" key="13">
    <source>
        <dbReference type="Pfam" id="PF11566"/>
    </source>
</evidence>
<keyword evidence="15" id="KW-1185">Reference proteome</keyword>
<comment type="similarity">
    <text evidence="3">Belongs to the proteasome inhibitor PI31 family.</text>
</comment>
<dbReference type="GO" id="GO:0004866">
    <property type="term" value="F:endopeptidase inhibitor activity"/>
    <property type="evidence" value="ECO:0007669"/>
    <property type="project" value="InterPro"/>
</dbReference>
<dbReference type="Proteomes" id="UP000054558">
    <property type="component" value="Unassembled WGS sequence"/>
</dbReference>
<keyword evidence="7" id="KW-0256">Endoplasmic reticulum</keyword>
<dbReference type="Pfam" id="PF11566">
    <property type="entry name" value="PI31_Prot_N"/>
    <property type="match status" value="1"/>
</dbReference>
<keyword evidence="5" id="KW-0963">Cytoplasm</keyword>
<dbReference type="AlphaFoldDB" id="A0A1Y1HSC1"/>
<evidence type="ECO:0000313" key="14">
    <source>
        <dbReference type="EMBL" id="GAQ79466.1"/>
    </source>
</evidence>
<name>A0A1Y1HSC1_KLENI</name>
<dbReference type="PANTHER" id="PTHR13266">
    <property type="entry name" value="PROTEASOME INHIBITOR"/>
    <property type="match status" value="1"/>
</dbReference>
<evidence type="ECO:0000256" key="7">
    <source>
        <dbReference type="ARBA" id="ARBA00022824"/>
    </source>
</evidence>
<evidence type="ECO:0000256" key="9">
    <source>
        <dbReference type="ARBA" id="ARBA00022990"/>
    </source>
</evidence>
<feature type="domain" description="PI31 proteasome regulator N-terminal" evidence="13">
    <location>
        <begin position="15"/>
        <end position="163"/>
    </location>
</feature>
<evidence type="ECO:0000313" key="15">
    <source>
        <dbReference type="Proteomes" id="UP000054558"/>
    </source>
</evidence>
<dbReference type="GO" id="GO:0043161">
    <property type="term" value="P:proteasome-mediated ubiquitin-dependent protein catabolic process"/>
    <property type="evidence" value="ECO:0007669"/>
    <property type="project" value="InterPro"/>
</dbReference>
<keyword evidence="8 14" id="KW-0647">Proteasome</keyword>
<feature type="region of interest" description="Disordered" evidence="11">
    <location>
        <begin position="256"/>
        <end position="307"/>
    </location>
</feature>
<evidence type="ECO:0000256" key="10">
    <source>
        <dbReference type="ARBA" id="ARBA00024805"/>
    </source>
</evidence>
<evidence type="ECO:0000259" key="12">
    <source>
        <dbReference type="Pfam" id="PF08577"/>
    </source>
</evidence>
<evidence type="ECO:0000256" key="6">
    <source>
        <dbReference type="ARBA" id="ARBA00022553"/>
    </source>
</evidence>
<evidence type="ECO:0000256" key="2">
    <source>
        <dbReference type="ARBA" id="ARBA00004496"/>
    </source>
</evidence>
<protein>
    <submittedName>
        <fullName evidence="14">Proteasome inhibitor subunit 1</fullName>
    </submittedName>
</protein>
<dbReference type="GO" id="GO:0000502">
    <property type="term" value="C:proteasome complex"/>
    <property type="evidence" value="ECO:0007669"/>
    <property type="project" value="UniProtKB-KW"/>
</dbReference>
<dbReference type="InterPro" id="IPR013886">
    <property type="entry name" value="PI31_Prot_C"/>
</dbReference>
<dbReference type="EMBL" id="DF236980">
    <property type="protein sequence ID" value="GAQ79466.1"/>
    <property type="molecule type" value="Genomic_DNA"/>
</dbReference>
<feature type="region of interest" description="Disordered" evidence="11">
    <location>
        <begin position="158"/>
        <end position="214"/>
    </location>
</feature>
<gene>
    <name evidence="14" type="ORF">KFL_000310170</name>
</gene>
<dbReference type="Gene3D" id="3.40.1000.30">
    <property type="match status" value="1"/>
</dbReference>
<accession>A0A1Y1HSC1</accession>
<dbReference type="InterPro" id="IPR021625">
    <property type="entry name" value="PI31_Prot_N"/>
</dbReference>
<sequence length="307" mass="31984">MASASSVLAIIRAAHPELKNKHDKLAFSIYAIFLANGYRLVGTGAAEADPEEGPPKTPKPEDDVSLEGWDSLGDSYMLRYVKDGDEQAYPVVLSMMTVGDKLLVDATRVGSQGEAVHTLELKVDDYVTDEEGHNYAALYKDLDRLVGRVQGSIISKLSSEEAKDKGTAGIRPSGEMAEGPEAFMPRPGPTPLAEGPRGSGQGGSVPGIPVGGAYTDPDLMPMGGAGIPPQYGFPAAGRGGMFVGPDDPFFIGAGVRGPRAPPGGLPQGVPPGARFDPYGPPVPGFEPGRFGQGSGGRLHPDLEQPPP</sequence>
<evidence type="ECO:0000256" key="1">
    <source>
        <dbReference type="ARBA" id="ARBA00004240"/>
    </source>
</evidence>
<evidence type="ECO:0000256" key="8">
    <source>
        <dbReference type="ARBA" id="ARBA00022942"/>
    </source>
</evidence>
<organism evidence="14 15">
    <name type="scientific">Klebsormidium nitens</name>
    <name type="common">Green alga</name>
    <name type="synonym">Ulothrix nitens</name>
    <dbReference type="NCBI Taxonomy" id="105231"/>
    <lineage>
        <taxon>Eukaryota</taxon>
        <taxon>Viridiplantae</taxon>
        <taxon>Streptophyta</taxon>
        <taxon>Klebsormidiophyceae</taxon>
        <taxon>Klebsormidiales</taxon>
        <taxon>Klebsormidiaceae</taxon>
        <taxon>Klebsormidium</taxon>
    </lineage>
</organism>
<reference evidence="14 15" key="1">
    <citation type="journal article" date="2014" name="Nat. Commun.">
        <title>Klebsormidium flaccidum genome reveals primary factors for plant terrestrial adaptation.</title>
        <authorList>
            <person name="Hori K."/>
            <person name="Maruyama F."/>
            <person name="Fujisawa T."/>
            <person name="Togashi T."/>
            <person name="Yamamoto N."/>
            <person name="Seo M."/>
            <person name="Sato S."/>
            <person name="Yamada T."/>
            <person name="Mori H."/>
            <person name="Tajima N."/>
            <person name="Moriyama T."/>
            <person name="Ikeuchi M."/>
            <person name="Watanabe M."/>
            <person name="Wada H."/>
            <person name="Kobayashi K."/>
            <person name="Saito M."/>
            <person name="Masuda T."/>
            <person name="Sasaki-Sekimoto Y."/>
            <person name="Mashiguchi K."/>
            <person name="Awai K."/>
            <person name="Shimojima M."/>
            <person name="Masuda S."/>
            <person name="Iwai M."/>
            <person name="Nobusawa T."/>
            <person name="Narise T."/>
            <person name="Kondo S."/>
            <person name="Saito H."/>
            <person name="Sato R."/>
            <person name="Murakawa M."/>
            <person name="Ihara Y."/>
            <person name="Oshima-Yamada Y."/>
            <person name="Ohtaka K."/>
            <person name="Satoh M."/>
            <person name="Sonobe K."/>
            <person name="Ishii M."/>
            <person name="Ohtani R."/>
            <person name="Kanamori-Sato M."/>
            <person name="Honoki R."/>
            <person name="Miyazaki D."/>
            <person name="Mochizuki H."/>
            <person name="Umetsu J."/>
            <person name="Higashi K."/>
            <person name="Shibata D."/>
            <person name="Kamiya Y."/>
            <person name="Sato N."/>
            <person name="Nakamura Y."/>
            <person name="Tabata S."/>
            <person name="Ida S."/>
            <person name="Kurokawa K."/>
            <person name="Ohta H."/>
        </authorList>
    </citation>
    <scope>NUCLEOTIDE SEQUENCE [LARGE SCALE GENOMIC DNA]</scope>
    <source>
        <strain evidence="14 15">NIES-2285</strain>
    </source>
</reference>
<keyword evidence="4" id="KW-0488">Methylation</keyword>
<feature type="compositionally biased region" description="Basic and acidic residues" evidence="11">
    <location>
        <begin position="298"/>
        <end position="307"/>
    </location>
</feature>
<evidence type="ECO:0000256" key="11">
    <source>
        <dbReference type="SAM" id="MobiDB-lite"/>
    </source>
</evidence>
<dbReference type="Pfam" id="PF08577">
    <property type="entry name" value="PI31_Prot_C"/>
    <property type="match status" value="1"/>
</dbReference>
<dbReference type="PANTHER" id="PTHR13266:SF1">
    <property type="entry name" value="PROTEASOME INHIBITOR PI31 SUBUNIT"/>
    <property type="match status" value="1"/>
</dbReference>
<dbReference type="InterPro" id="IPR045128">
    <property type="entry name" value="PI31-like"/>
</dbReference>
<feature type="domain" description="PI31 proteasome regulator C-terminal" evidence="12">
    <location>
        <begin position="216"/>
        <end position="280"/>
    </location>
</feature>
<comment type="function">
    <text evidence="10">Plays an important role in control of proteasome function. Inhibits the hydrolysis of protein and peptide substrates by the 20S proteasome. Also inhibits the activation of the proteasome by the proteasome regulatory proteins PA700 and PA28.</text>
</comment>